<dbReference type="InterPro" id="IPR051801">
    <property type="entry name" value="GH28_Enzymes"/>
</dbReference>
<evidence type="ECO:0000313" key="3">
    <source>
        <dbReference type="EMBL" id="KAG6597555.1"/>
    </source>
</evidence>
<gene>
    <name evidence="3" type="ORF">SDJN03_10735</name>
</gene>
<evidence type="ECO:0000256" key="2">
    <source>
        <dbReference type="SAM" id="SignalP"/>
    </source>
</evidence>
<dbReference type="GO" id="GO:0005975">
    <property type="term" value="P:carbohydrate metabolic process"/>
    <property type="evidence" value="ECO:0007669"/>
    <property type="project" value="InterPro"/>
</dbReference>
<protein>
    <submittedName>
        <fullName evidence="3">Polygalacturonase</fullName>
    </submittedName>
</protein>
<keyword evidence="1" id="KW-0326">Glycosidase</keyword>
<keyword evidence="2" id="KW-0732">Signal</keyword>
<comment type="similarity">
    <text evidence="1">Belongs to the glycosyl hydrolase 28 family.</text>
</comment>
<keyword evidence="4" id="KW-1185">Reference proteome</keyword>
<feature type="signal peptide" evidence="2">
    <location>
        <begin position="1"/>
        <end position="16"/>
    </location>
</feature>
<dbReference type="Proteomes" id="UP000685013">
    <property type="component" value="Chromosome 6"/>
</dbReference>
<dbReference type="PANTHER" id="PTHR31339">
    <property type="entry name" value="PECTIN LYASE-RELATED"/>
    <property type="match status" value="1"/>
</dbReference>
<organism evidence="3 4">
    <name type="scientific">Cucurbita argyrosperma subsp. sororia</name>
    <dbReference type="NCBI Taxonomy" id="37648"/>
    <lineage>
        <taxon>Eukaryota</taxon>
        <taxon>Viridiplantae</taxon>
        <taxon>Streptophyta</taxon>
        <taxon>Embryophyta</taxon>
        <taxon>Tracheophyta</taxon>
        <taxon>Spermatophyta</taxon>
        <taxon>Magnoliopsida</taxon>
        <taxon>eudicotyledons</taxon>
        <taxon>Gunneridae</taxon>
        <taxon>Pentapetalae</taxon>
        <taxon>rosids</taxon>
        <taxon>fabids</taxon>
        <taxon>Cucurbitales</taxon>
        <taxon>Cucurbitaceae</taxon>
        <taxon>Cucurbiteae</taxon>
        <taxon>Cucurbita</taxon>
    </lineage>
</organism>
<comment type="caution">
    <text evidence="3">The sequence shown here is derived from an EMBL/GenBank/DDBJ whole genome shotgun (WGS) entry which is preliminary data.</text>
</comment>
<dbReference type="Pfam" id="PF00295">
    <property type="entry name" value="Glyco_hydro_28"/>
    <property type="match status" value="1"/>
</dbReference>
<evidence type="ECO:0000313" key="4">
    <source>
        <dbReference type="Proteomes" id="UP000685013"/>
    </source>
</evidence>
<dbReference type="AlphaFoldDB" id="A0AAV6NJB2"/>
<feature type="chain" id="PRO_5043372353" evidence="2">
    <location>
        <begin position="17"/>
        <end position="199"/>
    </location>
</feature>
<dbReference type="InterPro" id="IPR000743">
    <property type="entry name" value="Glyco_hydro_28"/>
</dbReference>
<accession>A0AAV6NJB2</accession>
<name>A0AAV6NJB2_9ROSI</name>
<evidence type="ECO:0000256" key="1">
    <source>
        <dbReference type="RuleBase" id="RU361169"/>
    </source>
</evidence>
<sequence length="199" mass="21768">MRMLVALLLLLQLSNAAKIIGDELSGQCNSKPILDPRPHSDPSHWELVNPLPSYGRGVEVPGKRYRSLINGYNLHDVVITGDDGVIDGQGLVWWDWFTSHSLNYSRPHLVEFEDSEYVVVSNLSFLNTPAYNIHPVYCSNVYVFNISVSAPSESPYTVGIVPDVSGYSESVIPAPCSDLDTRYSISSLAANSAGKAAVL</sequence>
<dbReference type="PANTHER" id="PTHR31339:SF15">
    <property type="entry name" value="PECTIN LYASE-LIKE SUPERFAMILY PROTEIN"/>
    <property type="match status" value="1"/>
</dbReference>
<keyword evidence="1" id="KW-0378">Hydrolase</keyword>
<feature type="non-terminal residue" evidence="3">
    <location>
        <position position="1"/>
    </location>
</feature>
<dbReference type="GO" id="GO:0004650">
    <property type="term" value="F:polygalacturonase activity"/>
    <property type="evidence" value="ECO:0007669"/>
    <property type="project" value="InterPro"/>
</dbReference>
<dbReference type="EMBL" id="JAGKQH010000006">
    <property type="protein sequence ID" value="KAG6597555.1"/>
    <property type="molecule type" value="Genomic_DNA"/>
</dbReference>
<reference evidence="3 4" key="1">
    <citation type="journal article" date="2021" name="Hortic Res">
        <title>The domestication of Cucurbita argyrosperma as revealed by the genome of its wild relative.</title>
        <authorList>
            <person name="Barrera-Redondo J."/>
            <person name="Sanchez-de la Vega G."/>
            <person name="Aguirre-Liguori J.A."/>
            <person name="Castellanos-Morales G."/>
            <person name="Gutierrez-Guerrero Y.T."/>
            <person name="Aguirre-Dugua X."/>
            <person name="Aguirre-Planter E."/>
            <person name="Tenaillon M.I."/>
            <person name="Lira-Saade R."/>
            <person name="Eguiarte L.E."/>
        </authorList>
    </citation>
    <scope>NUCLEOTIDE SEQUENCE [LARGE SCALE GENOMIC DNA]</scope>
    <source>
        <strain evidence="3">JBR-2021</strain>
    </source>
</reference>
<proteinExistence type="inferred from homology"/>